<evidence type="ECO:0000256" key="2">
    <source>
        <dbReference type="ARBA" id="ARBA00010308"/>
    </source>
</evidence>
<dbReference type="PANTHER" id="PTHR31165:SF2">
    <property type="entry name" value="ALOG DOMAIN-CONTAINING PROTEIN"/>
    <property type="match status" value="1"/>
</dbReference>
<dbReference type="Pfam" id="PF00589">
    <property type="entry name" value="Phage_integrase"/>
    <property type="match status" value="1"/>
</dbReference>
<reference evidence="9 10" key="1">
    <citation type="submission" date="2022-05" db="EMBL/GenBank/DDBJ databases">
        <authorList>
            <consortium name="Genoscope - CEA"/>
            <person name="William W."/>
        </authorList>
    </citation>
    <scope>NUCLEOTIDE SEQUENCE [LARGE SCALE GENOMIC DNA]</scope>
</reference>
<dbReference type="InterPro" id="IPR013762">
    <property type="entry name" value="Integrase-like_cat_sf"/>
</dbReference>
<gene>
    <name evidence="9" type="ORF">PLOB_00037375</name>
</gene>
<keyword evidence="4" id="KW-0238">DNA-binding</keyword>
<dbReference type="SUPFAM" id="SSF56349">
    <property type="entry name" value="DNA breaking-rejoining enzymes"/>
    <property type="match status" value="1"/>
</dbReference>
<evidence type="ECO:0000256" key="5">
    <source>
        <dbReference type="ARBA" id="ARBA00023163"/>
    </source>
</evidence>
<dbReference type="PROSITE" id="PS51697">
    <property type="entry name" value="ALOG"/>
    <property type="match status" value="1"/>
</dbReference>
<evidence type="ECO:0000256" key="1">
    <source>
        <dbReference type="ARBA" id="ARBA00004123"/>
    </source>
</evidence>
<keyword evidence="6" id="KW-0233">DNA recombination</keyword>
<keyword evidence="5" id="KW-0804">Transcription</keyword>
<dbReference type="Pfam" id="PF04852">
    <property type="entry name" value="ALOG_dom"/>
    <property type="match status" value="1"/>
</dbReference>
<evidence type="ECO:0000256" key="6">
    <source>
        <dbReference type="ARBA" id="ARBA00023172"/>
    </source>
</evidence>
<dbReference type="Proteomes" id="UP001159405">
    <property type="component" value="Unassembled WGS sequence"/>
</dbReference>
<evidence type="ECO:0000259" key="8">
    <source>
        <dbReference type="PROSITE" id="PS51697"/>
    </source>
</evidence>
<keyword evidence="10" id="KW-1185">Reference proteome</keyword>
<feature type="non-terminal residue" evidence="9">
    <location>
        <position position="281"/>
    </location>
</feature>
<evidence type="ECO:0000256" key="7">
    <source>
        <dbReference type="ARBA" id="ARBA00023242"/>
    </source>
</evidence>
<comment type="caution">
    <text evidence="9">The sequence shown here is derived from an EMBL/GenBank/DDBJ whole genome shotgun (WGS) entry which is preliminary data.</text>
</comment>
<dbReference type="EMBL" id="CALNXK010000054">
    <property type="protein sequence ID" value="CAH3134462.1"/>
    <property type="molecule type" value="Genomic_DNA"/>
</dbReference>
<dbReference type="InterPro" id="IPR002104">
    <property type="entry name" value="Integrase_catalytic"/>
</dbReference>
<organism evidence="9 10">
    <name type="scientific">Porites lobata</name>
    <dbReference type="NCBI Taxonomy" id="104759"/>
    <lineage>
        <taxon>Eukaryota</taxon>
        <taxon>Metazoa</taxon>
        <taxon>Cnidaria</taxon>
        <taxon>Anthozoa</taxon>
        <taxon>Hexacorallia</taxon>
        <taxon>Scleractinia</taxon>
        <taxon>Fungiina</taxon>
        <taxon>Poritidae</taxon>
        <taxon>Porites</taxon>
    </lineage>
</organism>
<keyword evidence="3" id="KW-0805">Transcription regulation</keyword>
<comment type="similarity">
    <text evidence="2">Belongs to the plant homeotic and developmental regulators ALOG protein family.</text>
</comment>
<feature type="domain" description="ALOG" evidence="8">
    <location>
        <begin position="33"/>
        <end position="148"/>
    </location>
</feature>
<dbReference type="InterPro" id="IPR006936">
    <property type="entry name" value="ALOG_dom"/>
</dbReference>
<protein>
    <recommendedName>
        <fullName evidence="8">ALOG domain-containing protein</fullName>
    </recommendedName>
</protein>
<evidence type="ECO:0000256" key="4">
    <source>
        <dbReference type="ARBA" id="ARBA00023125"/>
    </source>
</evidence>
<name>A0ABN8P8W5_9CNID</name>
<proteinExistence type="inferred from homology"/>
<evidence type="ECO:0000256" key="3">
    <source>
        <dbReference type="ARBA" id="ARBA00023015"/>
    </source>
</evidence>
<accession>A0ABN8P8W5</accession>
<dbReference type="InterPro" id="IPR040222">
    <property type="entry name" value="ALOG"/>
</dbReference>
<dbReference type="PANTHER" id="PTHR31165">
    <property type="entry name" value="PROTEIN G1-LIKE2"/>
    <property type="match status" value="1"/>
</dbReference>
<comment type="subcellular location">
    <subcellularLocation>
        <location evidence="1">Nucleus</location>
    </subcellularLocation>
</comment>
<evidence type="ECO:0000313" key="10">
    <source>
        <dbReference type="Proteomes" id="UP001159405"/>
    </source>
</evidence>
<keyword evidence="7" id="KW-0539">Nucleus</keyword>
<sequence>MTTLVKEHSDVIVDLDGIEVRLQQLLHYDQATSYKKQKDSLQRELEAFLGALPGFVTLATVTPRDLCRFLIFKDKRGKTQVHLNTCEFLGQRGKQSFKIDFSFHWRDGEWDKRLGLGNPASGKLVKDYLRLVTAEQLQARTLRDGDINVVGVHRNPQSVICPVKGVEQYVEVARELGVDLTKGYLFRPTTSNNGVQDSPFSSSAADARLKVYLKQTKADDGETLHGFRSGCAITLALTGADLSEIMEHVGWARRHTALYYLQLAKVLKHDGPSGRLATPSA</sequence>
<evidence type="ECO:0000313" key="9">
    <source>
        <dbReference type="EMBL" id="CAH3134462.1"/>
    </source>
</evidence>
<dbReference type="InterPro" id="IPR011010">
    <property type="entry name" value="DNA_brk_join_enz"/>
</dbReference>
<dbReference type="Gene3D" id="1.10.443.10">
    <property type="entry name" value="Intergrase catalytic core"/>
    <property type="match status" value="1"/>
</dbReference>